<organism evidence="2 3">
    <name type="scientific">Tenebrio molitor</name>
    <name type="common">Yellow mealworm beetle</name>
    <dbReference type="NCBI Taxonomy" id="7067"/>
    <lineage>
        <taxon>Eukaryota</taxon>
        <taxon>Metazoa</taxon>
        <taxon>Ecdysozoa</taxon>
        <taxon>Arthropoda</taxon>
        <taxon>Hexapoda</taxon>
        <taxon>Insecta</taxon>
        <taxon>Pterygota</taxon>
        <taxon>Neoptera</taxon>
        <taxon>Endopterygota</taxon>
        <taxon>Coleoptera</taxon>
        <taxon>Polyphaga</taxon>
        <taxon>Cucujiformia</taxon>
        <taxon>Tenebrionidae</taxon>
        <taxon>Tenebrio</taxon>
    </lineage>
</organism>
<proteinExistence type="predicted"/>
<reference evidence="2" key="1">
    <citation type="journal article" date="2020" name="J Insects Food Feed">
        <title>The yellow mealworm (Tenebrio molitor) genome: a resource for the emerging insects as food and feed industry.</title>
        <authorList>
            <person name="Eriksson T."/>
            <person name="Andere A."/>
            <person name="Kelstrup H."/>
            <person name="Emery V."/>
            <person name="Picard C."/>
        </authorList>
    </citation>
    <scope>NUCLEOTIDE SEQUENCE</scope>
    <source>
        <strain evidence="2">Stoneville</strain>
        <tissue evidence="2">Whole head</tissue>
    </source>
</reference>
<accession>A0A8J6LHE7</accession>
<evidence type="ECO:0000256" key="1">
    <source>
        <dbReference type="SAM" id="MobiDB-lite"/>
    </source>
</evidence>
<protein>
    <submittedName>
        <fullName evidence="2">Uncharacterized protein</fullName>
    </submittedName>
</protein>
<evidence type="ECO:0000313" key="2">
    <source>
        <dbReference type="EMBL" id="KAH0822200.1"/>
    </source>
</evidence>
<feature type="region of interest" description="Disordered" evidence="1">
    <location>
        <begin position="36"/>
        <end position="73"/>
    </location>
</feature>
<gene>
    <name evidence="2" type="ORF">GEV33_000591</name>
</gene>
<comment type="caution">
    <text evidence="2">The sequence shown here is derived from an EMBL/GenBank/DDBJ whole genome shotgun (WGS) entry which is preliminary data.</text>
</comment>
<name>A0A8J6LHE7_TENMO</name>
<sequence>MLRHYAGLFEEHGAKTPILKQADCPFVYTFRSDAGNHAEHENTTSRESSTAIESTPSKKEVAPGKPLDTSTKPYVVPTYGFEGEVVALQSCSAPSGYQNSVLVVSPST</sequence>
<dbReference type="AlphaFoldDB" id="A0A8J6LHE7"/>
<reference evidence="2" key="2">
    <citation type="submission" date="2021-08" db="EMBL/GenBank/DDBJ databases">
        <authorList>
            <person name="Eriksson T."/>
        </authorList>
    </citation>
    <scope>NUCLEOTIDE SEQUENCE</scope>
    <source>
        <strain evidence="2">Stoneville</strain>
        <tissue evidence="2">Whole head</tissue>
    </source>
</reference>
<evidence type="ECO:0000313" key="3">
    <source>
        <dbReference type="Proteomes" id="UP000719412"/>
    </source>
</evidence>
<keyword evidence="3" id="KW-1185">Reference proteome</keyword>
<feature type="compositionally biased region" description="Polar residues" evidence="1">
    <location>
        <begin position="45"/>
        <end position="55"/>
    </location>
</feature>
<dbReference type="EMBL" id="JABDTM020003704">
    <property type="protein sequence ID" value="KAH0822200.1"/>
    <property type="molecule type" value="Genomic_DNA"/>
</dbReference>
<dbReference type="Proteomes" id="UP000719412">
    <property type="component" value="Unassembled WGS sequence"/>
</dbReference>